<evidence type="ECO:0000256" key="13">
    <source>
        <dbReference type="ARBA" id="ARBA00046769"/>
    </source>
</evidence>
<gene>
    <name evidence="14" type="primary">qvr</name>
    <name evidence="14" type="ORF">CDAR_239191</name>
</gene>
<evidence type="ECO:0000256" key="6">
    <source>
        <dbReference type="ARBA" id="ARBA00023157"/>
    </source>
</evidence>
<evidence type="ECO:0000256" key="3">
    <source>
        <dbReference type="ARBA" id="ARBA00022475"/>
    </source>
</evidence>
<comment type="function">
    <text evidence="12">Bifunctional regulator of neuronal activity in the mushroom body, and possibly other regions of the brain, that acts as a signaling molecule required for homeostatic regulation of sleep under normal conditions and after sleep deprivation. Reduces neuronal excitability by enhancing Sh/shaker K(+) channel activity; possibly by stabilizing Sh/shaker to increase protein levels, accelerating its activation kinetics, slowing C-type inactivation and enhancing recovery from inactivation. Specifically affects the A-type K(+) current. Antagonizes nicotinic acetylcholine receptors (nAChRs) to reduce synaptic transmission, possibly by preventing their localization to the cell surface. Required for regulation of neuromuscular excitability and plasticity at neuromuscular junctions.</text>
</comment>
<name>A0AAV4SQE3_9ARAC</name>
<evidence type="ECO:0000256" key="12">
    <source>
        <dbReference type="ARBA" id="ARBA00045788"/>
    </source>
</evidence>
<evidence type="ECO:0000256" key="1">
    <source>
        <dbReference type="ARBA" id="ARBA00004471"/>
    </source>
</evidence>
<dbReference type="CDD" id="cd23595">
    <property type="entry name" value="TFP_LU_ECD_Qvr"/>
    <property type="match status" value="1"/>
</dbReference>
<dbReference type="GO" id="GO:0030431">
    <property type="term" value="P:sleep"/>
    <property type="evidence" value="ECO:0007669"/>
    <property type="project" value="InterPro"/>
</dbReference>
<dbReference type="Pfam" id="PF17064">
    <property type="entry name" value="QVR"/>
    <property type="match status" value="1"/>
</dbReference>
<organism evidence="14 15">
    <name type="scientific">Caerostris darwini</name>
    <dbReference type="NCBI Taxonomy" id="1538125"/>
    <lineage>
        <taxon>Eukaryota</taxon>
        <taxon>Metazoa</taxon>
        <taxon>Ecdysozoa</taxon>
        <taxon>Arthropoda</taxon>
        <taxon>Chelicerata</taxon>
        <taxon>Arachnida</taxon>
        <taxon>Araneae</taxon>
        <taxon>Araneomorphae</taxon>
        <taxon>Entelegynae</taxon>
        <taxon>Araneoidea</taxon>
        <taxon>Araneidae</taxon>
        <taxon>Caerostris</taxon>
    </lineage>
</organism>
<accession>A0AAV4SQE3</accession>
<evidence type="ECO:0000256" key="7">
    <source>
        <dbReference type="ARBA" id="ARBA00023180"/>
    </source>
</evidence>
<evidence type="ECO:0000256" key="9">
    <source>
        <dbReference type="ARBA" id="ARBA00044499"/>
    </source>
</evidence>
<dbReference type="AlphaFoldDB" id="A0AAV4SQE3"/>
<keyword evidence="3" id="KW-1003">Cell membrane</keyword>
<evidence type="ECO:0000313" key="15">
    <source>
        <dbReference type="Proteomes" id="UP001054837"/>
    </source>
</evidence>
<dbReference type="GO" id="GO:0032222">
    <property type="term" value="P:regulation of synaptic transmission, cholinergic"/>
    <property type="evidence" value="ECO:0007669"/>
    <property type="project" value="InterPro"/>
</dbReference>
<evidence type="ECO:0000256" key="5">
    <source>
        <dbReference type="ARBA" id="ARBA00023108"/>
    </source>
</evidence>
<protein>
    <recommendedName>
        <fullName evidence="10">UPAR/Ly6 domain-containing protein qvr</fullName>
    </recommendedName>
    <alternativeName>
        <fullName evidence="11">Protein quiver</fullName>
    </alternativeName>
    <alternativeName>
        <fullName evidence="8">Protein sleepless</fullName>
    </alternativeName>
</protein>
<evidence type="ECO:0000313" key="14">
    <source>
        <dbReference type="EMBL" id="GIY35436.1"/>
    </source>
</evidence>
<evidence type="ECO:0000256" key="8">
    <source>
        <dbReference type="ARBA" id="ARBA00031037"/>
    </source>
</evidence>
<dbReference type="InterPro" id="IPR050975">
    <property type="entry name" value="Sleep_regulator"/>
</dbReference>
<keyword evidence="15" id="KW-1185">Reference proteome</keyword>
<dbReference type="PANTHER" id="PTHR33562">
    <property type="entry name" value="ATILLA, ISOFORM B-RELATED-RELATED"/>
    <property type="match status" value="1"/>
</dbReference>
<evidence type="ECO:0000256" key="11">
    <source>
        <dbReference type="ARBA" id="ARBA00044561"/>
    </source>
</evidence>
<comment type="subcellular location">
    <subcellularLocation>
        <location evidence="1">Cell membrane</location>
        <topology evidence="1">Lipid-anchor</topology>
        <topology evidence="1">GPI-anchor</topology>
        <orientation evidence="1">Extracellular side</orientation>
    </subcellularLocation>
    <subcellularLocation>
        <location evidence="9">Membrane raft</location>
        <topology evidence="9">Lipid-anchor</topology>
        <topology evidence="9">GPI-anchor</topology>
        <orientation evidence="9">Extracellular side</orientation>
    </subcellularLocation>
</comment>
<comment type="similarity">
    <text evidence="2">Belongs to the quiver family.</text>
</comment>
<dbReference type="GO" id="GO:0045121">
    <property type="term" value="C:membrane raft"/>
    <property type="evidence" value="ECO:0007669"/>
    <property type="project" value="UniProtKB-SubCell"/>
</dbReference>
<dbReference type="EMBL" id="BPLQ01008169">
    <property type="protein sequence ID" value="GIY35436.1"/>
    <property type="molecule type" value="Genomic_DNA"/>
</dbReference>
<dbReference type="PANTHER" id="PTHR33562:SF31">
    <property type="entry name" value="PROTEIN QUIVER"/>
    <property type="match status" value="1"/>
</dbReference>
<reference evidence="14 15" key="1">
    <citation type="submission" date="2021-06" db="EMBL/GenBank/DDBJ databases">
        <title>Caerostris darwini draft genome.</title>
        <authorList>
            <person name="Kono N."/>
            <person name="Arakawa K."/>
        </authorList>
    </citation>
    <scope>NUCLEOTIDE SEQUENCE [LARGE SCALE GENOMIC DNA]</scope>
</reference>
<evidence type="ECO:0000256" key="2">
    <source>
        <dbReference type="ARBA" id="ARBA00010522"/>
    </source>
</evidence>
<dbReference type="InterPro" id="IPR031424">
    <property type="entry name" value="QVR-like"/>
</dbReference>
<keyword evidence="4" id="KW-0732">Signal</keyword>
<comment type="caution">
    <text evidence="14">The sequence shown here is derived from an EMBL/GenBank/DDBJ whole genome shotgun (WGS) entry which is preliminary data.</text>
</comment>
<evidence type="ECO:0000256" key="10">
    <source>
        <dbReference type="ARBA" id="ARBA00044524"/>
    </source>
</evidence>
<keyword evidence="7" id="KW-0325">Glycoprotein</keyword>
<proteinExistence type="inferred from homology"/>
<keyword evidence="5" id="KW-0090">Biological rhythms</keyword>
<sequence>MHPFFSNLVSRIWCYECNTWSDPRCKDPFNATAHPQELPPLKRCEGCCVKIIMNHDTEEVRRTCTSNLQINLFLVDHVCMLESEGKGLMCFCESDACNSATRVQIALQTLLGAFVFLYIFKVYI</sequence>
<keyword evidence="6" id="KW-1015">Disulfide bond</keyword>
<dbReference type="GO" id="GO:0005886">
    <property type="term" value="C:plasma membrane"/>
    <property type="evidence" value="ECO:0007669"/>
    <property type="project" value="UniProtKB-SubCell"/>
</dbReference>
<dbReference type="Proteomes" id="UP001054837">
    <property type="component" value="Unassembled WGS sequence"/>
</dbReference>
<dbReference type="GO" id="GO:0048511">
    <property type="term" value="P:rhythmic process"/>
    <property type="evidence" value="ECO:0007669"/>
    <property type="project" value="UniProtKB-KW"/>
</dbReference>
<keyword evidence="3" id="KW-0472">Membrane</keyword>
<evidence type="ECO:0000256" key="4">
    <source>
        <dbReference type="ARBA" id="ARBA00022729"/>
    </source>
</evidence>
<comment type="subunit">
    <text evidence="13">Interacts (via loop 2 of the three-fingered Ly-6 domain) with Sh/shaker; this interaction may stabilize both components of the complex and may be required for targeting or retention of Sh/shaker to neural cell projections. Interacts (via loop 2 of the three-fingered Ly-6 domain) with nAChRalpha3 and potentially other nicotinic acetylcholine receptors; this interaction is required for antagonism of nicotinic acetylcholine receptors.</text>
</comment>